<organism evidence="16 17">
    <name type="scientific">Oedothorax gibbosus</name>
    <dbReference type="NCBI Taxonomy" id="931172"/>
    <lineage>
        <taxon>Eukaryota</taxon>
        <taxon>Metazoa</taxon>
        <taxon>Ecdysozoa</taxon>
        <taxon>Arthropoda</taxon>
        <taxon>Chelicerata</taxon>
        <taxon>Arachnida</taxon>
        <taxon>Araneae</taxon>
        <taxon>Araneomorphae</taxon>
        <taxon>Entelegynae</taxon>
        <taxon>Araneoidea</taxon>
        <taxon>Linyphiidae</taxon>
        <taxon>Erigoninae</taxon>
        <taxon>Oedothorax</taxon>
    </lineage>
</organism>
<sequence>MFIKSSKFLNNKISFCVLKNSYQKFHKGSSVCCISNNIKSIKAADYVDKDFSGPYPAAYDPKEVERGWYQYWEKTGLLHSEAARRENKAEKSEYSIVLPPPNITGNLHIGHTLTVTIQDCIARWRRMRGQKVVWIPGFDHGGIATQTVVEKKLFKERKITRRDIGREQFLKEIDQWKVLTQHNIENQMKKLGASLDFNKSSFTMDANASAAVNKVFIKLFEEKLIYRKERLVNWSSEIRSVISDIEVDHIEVPGNKKVRIPGLKDPVVLGLMDYFYYPVADSNEKVLIATTRLETMLGDSAIAVNPNDSRFYHLIGKNVKHPYTGEHLPIIPDESINKDFGTGVMKVTPAHDAKDFEIGLKHNLKLNDIFADDGTVTSDIENFKGKHRLIVRQLLRKSLSEKGLYKEAKSHDMTIPFCSRTGDLVEARLKEQWYLDCTQLGKKAVDAVKSKKLRFIPEHHEKVWDEWFKHLKDWCISRQLWWGHQIPAYKILHKTNSQEKDLWVAATSNEEAIEKASIMYNLNPEDIVAKQDEDVLDTWFSSALYPLTSLGWPSEGEMVQKYYPLSLMETGFDILFFWVARMVMLGEHITGVLPFSEVLLHGMVCDSHGRKMTKSLGNTIDPIDVIEGISLDDLLQRVKDCQDTLTPEEFKTMTSAYKHNFPSGIPECGTDGLRLSLLTHDIQNQRINIDVKSIRVCRHFCNKIWQGFRLFTQAIEGLPKESLTPLTSAEVLRLNKNLVDRWILSRLAGLVSECNDRFLIHNFHYSAAAYRSFWVHSFCDVYIEYVKSVLAENKEKRLFLCRVMLTCIDSFLKTICPIMPYLSEELYQRLMFISNIEQLPSVTIAQYPTADMYSGWRDKQLEADMRIVTELVSVARSLKSKHGVNKLRPAVVIAVEDESSYSSLSPFSSLMVSLGKLGSVTFHVTQGQEFFEQYPQDAWVFQTSEQAATVIMDIREKSRFPDKNGNEMDKLRSELSNLNKMLSDSGYRKNAPLSVQEKAMAKKASLEGELQKQLNFHSRIESQKRKEGES</sequence>
<dbReference type="PRINTS" id="PR00986">
    <property type="entry name" value="TRNASYNTHVAL"/>
</dbReference>
<keyword evidence="10 13" id="KW-0030">Aminoacyl-tRNA synthetase</keyword>
<dbReference type="GO" id="GO:0005829">
    <property type="term" value="C:cytosol"/>
    <property type="evidence" value="ECO:0007669"/>
    <property type="project" value="TreeGrafter"/>
</dbReference>
<dbReference type="Gene3D" id="3.40.50.620">
    <property type="entry name" value="HUPs"/>
    <property type="match status" value="2"/>
</dbReference>
<dbReference type="PANTHER" id="PTHR11946:SF109">
    <property type="entry name" value="VALINE--TRNA LIGASE"/>
    <property type="match status" value="1"/>
</dbReference>
<dbReference type="Proteomes" id="UP000827092">
    <property type="component" value="Unassembled WGS sequence"/>
</dbReference>
<dbReference type="NCBIfam" id="TIGR00422">
    <property type="entry name" value="valS"/>
    <property type="match status" value="1"/>
</dbReference>
<keyword evidence="6 13" id="KW-0436">Ligase</keyword>
<dbReference type="InterPro" id="IPR002300">
    <property type="entry name" value="aa-tRNA-synth_Ia"/>
</dbReference>
<dbReference type="GO" id="GO:0006438">
    <property type="term" value="P:valyl-tRNA aminoacylation"/>
    <property type="evidence" value="ECO:0007669"/>
    <property type="project" value="InterPro"/>
</dbReference>
<evidence type="ECO:0000256" key="8">
    <source>
        <dbReference type="ARBA" id="ARBA00022840"/>
    </source>
</evidence>
<evidence type="ECO:0000259" key="15">
    <source>
        <dbReference type="Pfam" id="PF08264"/>
    </source>
</evidence>
<dbReference type="InterPro" id="IPR013155">
    <property type="entry name" value="M/V/L/I-tRNA-synth_anticd-bd"/>
</dbReference>
<evidence type="ECO:0000256" key="4">
    <source>
        <dbReference type="ARBA" id="ARBA00013169"/>
    </source>
</evidence>
<comment type="subcellular location">
    <subcellularLocation>
        <location evidence="1">Cytoplasm</location>
    </subcellularLocation>
</comment>
<evidence type="ECO:0000256" key="9">
    <source>
        <dbReference type="ARBA" id="ARBA00022917"/>
    </source>
</evidence>
<dbReference type="PANTHER" id="PTHR11946">
    <property type="entry name" value="VALYL-TRNA SYNTHETASES"/>
    <property type="match status" value="1"/>
</dbReference>
<keyword evidence="8 13" id="KW-0067">ATP-binding</keyword>
<evidence type="ECO:0000256" key="10">
    <source>
        <dbReference type="ARBA" id="ARBA00023146"/>
    </source>
</evidence>
<dbReference type="AlphaFoldDB" id="A0AAV6TY40"/>
<dbReference type="Pfam" id="PF08264">
    <property type="entry name" value="Anticodon_1"/>
    <property type="match status" value="1"/>
</dbReference>
<dbReference type="InterPro" id="IPR009080">
    <property type="entry name" value="tRNAsynth_Ia_anticodon-bd"/>
</dbReference>
<dbReference type="Gene3D" id="1.10.287.380">
    <property type="entry name" value="Valyl-tRNA synthetase, C-terminal domain"/>
    <property type="match status" value="1"/>
</dbReference>
<dbReference type="CDD" id="cd00817">
    <property type="entry name" value="ValRS_core"/>
    <property type="match status" value="1"/>
</dbReference>
<dbReference type="GO" id="GO:0005524">
    <property type="term" value="F:ATP binding"/>
    <property type="evidence" value="ECO:0007669"/>
    <property type="project" value="UniProtKB-KW"/>
</dbReference>
<evidence type="ECO:0000256" key="13">
    <source>
        <dbReference type="RuleBase" id="RU363035"/>
    </source>
</evidence>
<dbReference type="SUPFAM" id="SSF52374">
    <property type="entry name" value="Nucleotidylyl transferase"/>
    <property type="match status" value="1"/>
</dbReference>
<dbReference type="PROSITE" id="PS00178">
    <property type="entry name" value="AA_TRNA_LIGASE_I"/>
    <property type="match status" value="1"/>
</dbReference>
<evidence type="ECO:0000256" key="1">
    <source>
        <dbReference type="ARBA" id="ARBA00004496"/>
    </source>
</evidence>
<dbReference type="Gene3D" id="1.10.730.10">
    <property type="entry name" value="Isoleucyl-tRNA Synthetase, Domain 1"/>
    <property type="match status" value="1"/>
</dbReference>
<evidence type="ECO:0000313" key="16">
    <source>
        <dbReference type="EMBL" id="KAG8176947.1"/>
    </source>
</evidence>
<evidence type="ECO:0000256" key="2">
    <source>
        <dbReference type="ARBA" id="ARBA00005594"/>
    </source>
</evidence>
<comment type="subunit">
    <text evidence="3">Monomer.</text>
</comment>
<evidence type="ECO:0000256" key="12">
    <source>
        <dbReference type="ARBA" id="ARBA00029936"/>
    </source>
</evidence>
<keyword evidence="5" id="KW-0963">Cytoplasm</keyword>
<keyword evidence="7 13" id="KW-0547">Nucleotide-binding</keyword>
<evidence type="ECO:0000256" key="11">
    <source>
        <dbReference type="ARBA" id="ARBA00024407"/>
    </source>
</evidence>
<evidence type="ECO:0000256" key="6">
    <source>
        <dbReference type="ARBA" id="ARBA00022598"/>
    </source>
</evidence>
<feature type="domain" description="Aminoacyl-tRNA synthetase class Ia" evidence="14">
    <location>
        <begin position="68"/>
        <end position="682"/>
    </location>
</feature>
<evidence type="ECO:0000256" key="3">
    <source>
        <dbReference type="ARBA" id="ARBA00011245"/>
    </source>
</evidence>
<accession>A0AAV6TY40</accession>
<comment type="caution">
    <text evidence="16">The sequence shown here is derived from an EMBL/GenBank/DDBJ whole genome shotgun (WGS) entry which is preliminary data.</text>
</comment>
<dbReference type="GO" id="GO:0004832">
    <property type="term" value="F:valine-tRNA ligase activity"/>
    <property type="evidence" value="ECO:0007669"/>
    <property type="project" value="UniProtKB-EC"/>
</dbReference>
<name>A0AAV6TY40_9ARAC</name>
<evidence type="ECO:0000256" key="7">
    <source>
        <dbReference type="ARBA" id="ARBA00022741"/>
    </source>
</evidence>
<protein>
    <recommendedName>
        <fullName evidence="11">Valine--tRNA ligase</fullName>
        <ecNumber evidence="4">6.1.1.9</ecNumber>
    </recommendedName>
    <alternativeName>
        <fullName evidence="12">Valyl-tRNA synthetase</fullName>
    </alternativeName>
</protein>
<keyword evidence="17" id="KW-1185">Reference proteome</keyword>
<evidence type="ECO:0000256" key="5">
    <source>
        <dbReference type="ARBA" id="ARBA00022490"/>
    </source>
</evidence>
<dbReference type="SUPFAM" id="SSF50677">
    <property type="entry name" value="ValRS/IleRS/LeuRS editing domain"/>
    <property type="match status" value="1"/>
</dbReference>
<dbReference type="InterPro" id="IPR037118">
    <property type="entry name" value="Val-tRNA_synth_C_sf"/>
</dbReference>
<evidence type="ECO:0000259" key="14">
    <source>
        <dbReference type="Pfam" id="PF00133"/>
    </source>
</evidence>
<gene>
    <name evidence="16" type="ORF">JTE90_013624</name>
</gene>
<reference evidence="16 17" key="1">
    <citation type="journal article" date="2022" name="Nat. Ecol. Evol.">
        <title>A masculinizing supergene underlies an exaggerated male reproductive morph in a spider.</title>
        <authorList>
            <person name="Hendrickx F."/>
            <person name="De Corte Z."/>
            <person name="Sonet G."/>
            <person name="Van Belleghem S.M."/>
            <person name="Kostlbacher S."/>
            <person name="Vangestel C."/>
        </authorList>
    </citation>
    <scope>NUCLEOTIDE SEQUENCE [LARGE SCALE GENOMIC DNA]</scope>
    <source>
        <strain evidence="16">W744_W776</strain>
    </source>
</reference>
<dbReference type="InterPro" id="IPR009008">
    <property type="entry name" value="Val/Leu/Ile-tRNA-synth_edit"/>
</dbReference>
<dbReference type="InterPro" id="IPR033705">
    <property type="entry name" value="Anticodon_Ia_Val"/>
</dbReference>
<dbReference type="GO" id="GO:0002161">
    <property type="term" value="F:aminoacyl-tRNA deacylase activity"/>
    <property type="evidence" value="ECO:0007669"/>
    <property type="project" value="InterPro"/>
</dbReference>
<dbReference type="InterPro" id="IPR014729">
    <property type="entry name" value="Rossmann-like_a/b/a_fold"/>
</dbReference>
<dbReference type="InterPro" id="IPR001412">
    <property type="entry name" value="aa-tRNA-synth_I_CS"/>
</dbReference>
<feature type="domain" description="Methionyl/Valyl/Leucyl/Isoleucyl-tRNA synthetase anticodon-binding" evidence="15">
    <location>
        <begin position="740"/>
        <end position="891"/>
    </location>
</feature>
<dbReference type="InterPro" id="IPR002303">
    <property type="entry name" value="Valyl-tRNA_ligase"/>
</dbReference>
<dbReference type="EMBL" id="JAFNEN010000838">
    <property type="protein sequence ID" value="KAG8176947.1"/>
    <property type="molecule type" value="Genomic_DNA"/>
</dbReference>
<comment type="similarity">
    <text evidence="2 13">Belongs to the class-I aminoacyl-tRNA synthetase family.</text>
</comment>
<dbReference type="FunFam" id="3.40.50.620:FF:000032">
    <property type="entry name" value="Valine--tRNA ligase"/>
    <property type="match status" value="1"/>
</dbReference>
<dbReference type="NCBIfam" id="NF004349">
    <property type="entry name" value="PRK05729.1"/>
    <property type="match status" value="1"/>
</dbReference>
<keyword evidence="9 13" id="KW-0648">Protein biosynthesis</keyword>
<evidence type="ECO:0000313" key="17">
    <source>
        <dbReference type="Proteomes" id="UP000827092"/>
    </source>
</evidence>
<dbReference type="FunFam" id="3.40.50.620:FF:000078">
    <property type="entry name" value="Valine--tRNA ligase, mitochondrial"/>
    <property type="match status" value="1"/>
</dbReference>
<proteinExistence type="inferred from homology"/>
<dbReference type="EC" id="6.1.1.9" evidence="4"/>
<dbReference type="SUPFAM" id="SSF47323">
    <property type="entry name" value="Anticodon-binding domain of a subclass of class I aminoacyl-tRNA synthetases"/>
    <property type="match status" value="1"/>
</dbReference>
<dbReference type="Pfam" id="PF00133">
    <property type="entry name" value="tRNA-synt_1"/>
    <property type="match status" value="1"/>
</dbReference>
<dbReference type="CDD" id="cd07962">
    <property type="entry name" value="Anticodon_Ia_Val"/>
    <property type="match status" value="1"/>
</dbReference>